<dbReference type="EMBL" id="BOMY01000033">
    <property type="protein sequence ID" value="GIF22128.1"/>
    <property type="molecule type" value="Genomic_DNA"/>
</dbReference>
<dbReference type="Proteomes" id="UP000623608">
    <property type="component" value="Unassembled WGS sequence"/>
</dbReference>
<feature type="region of interest" description="Disordered" evidence="1">
    <location>
        <begin position="1"/>
        <end position="26"/>
    </location>
</feature>
<dbReference type="AlphaFoldDB" id="A0A919TT48"/>
<evidence type="ECO:0000313" key="3">
    <source>
        <dbReference type="Proteomes" id="UP000623608"/>
    </source>
</evidence>
<sequence length="76" mass="8261">MDDSDGLVGHRRAERGRPDGKPGLGLGQRLVRAGQRHGEQSITVSYQKISRISAGHSLLLFLGAYVAARTPPRRGR</sequence>
<keyword evidence="3" id="KW-1185">Reference proteome</keyword>
<gene>
    <name evidence="2" type="ORF">Ate02nite_48580</name>
</gene>
<accession>A0A919TT48</accession>
<comment type="caution">
    <text evidence="2">The sequence shown here is derived from an EMBL/GenBank/DDBJ whole genome shotgun (WGS) entry which is preliminary data.</text>
</comment>
<protein>
    <submittedName>
        <fullName evidence="2">Uncharacterized protein</fullName>
    </submittedName>
</protein>
<proteinExistence type="predicted"/>
<organism evidence="2 3">
    <name type="scientific">Paractinoplanes tereljensis</name>
    <dbReference type="NCBI Taxonomy" id="571912"/>
    <lineage>
        <taxon>Bacteria</taxon>
        <taxon>Bacillati</taxon>
        <taxon>Actinomycetota</taxon>
        <taxon>Actinomycetes</taxon>
        <taxon>Micromonosporales</taxon>
        <taxon>Micromonosporaceae</taxon>
        <taxon>Paractinoplanes</taxon>
    </lineage>
</organism>
<reference evidence="2" key="1">
    <citation type="submission" date="2021-01" db="EMBL/GenBank/DDBJ databases">
        <title>Whole genome shotgun sequence of Actinoplanes tereljensis NBRC 105297.</title>
        <authorList>
            <person name="Komaki H."/>
            <person name="Tamura T."/>
        </authorList>
    </citation>
    <scope>NUCLEOTIDE SEQUENCE</scope>
    <source>
        <strain evidence="2">NBRC 105297</strain>
    </source>
</reference>
<evidence type="ECO:0000256" key="1">
    <source>
        <dbReference type="SAM" id="MobiDB-lite"/>
    </source>
</evidence>
<name>A0A919TT48_9ACTN</name>
<evidence type="ECO:0000313" key="2">
    <source>
        <dbReference type="EMBL" id="GIF22128.1"/>
    </source>
</evidence>